<keyword evidence="2" id="KW-1185">Reference proteome</keyword>
<dbReference type="Proteomes" id="UP001162992">
    <property type="component" value="Chromosome 15"/>
</dbReference>
<sequence>MALRVLCRWTGAIAPAGCPRICARMSTATLPAADSHDDSVFVQQANWTKTAVLNRPKNYNALTTSMVSRLMELYERWEKQRNVHFVIIKGRGRAFCAGIDLAQVYYWGKEGLHQEAHDFFKKEYLFDYLLATYRKPHIAIMNGMVMDGGSGISIPGKFRVATENCIFAMPEACIGFHPDAGASFFLSRLPGFLGEYLALTGERLDGGDMIGCGLATHFINSHKLGLLEEQLNLLRIYDPDSRYSEAIKNQIDVCADFVEADEKSPVHKWKAIDKCFSKETVEEILVALEREGADSADGWYQATVDAIKKASPLSLKITLRSIRLGRQEVLSECLVREYRTTRRILSAKVSSDFYEGCRAFVLENDNQPKWHPPVLEQVTSDMVDQYFLEVNDGEELELPVAEREPLPGKHVKEIEVIENQIRRDQRGH</sequence>
<evidence type="ECO:0000313" key="2">
    <source>
        <dbReference type="Proteomes" id="UP001162992"/>
    </source>
</evidence>
<dbReference type="EMBL" id="CM055106">
    <property type="protein sequence ID" value="KAJ7529182.1"/>
    <property type="molecule type" value="Genomic_DNA"/>
</dbReference>
<protein>
    <submittedName>
        <fullName evidence="1">Uncharacterized protein</fullName>
    </submittedName>
</protein>
<accession>A0ACC2BHB5</accession>
<reference evidence="2" key="1">
    <citation type="journal article" date="2024" name="Proc. Natl. Acad. Sci. U.S.A.">
        <title>Extraordinary preservation of gene collinearity over three hundred million years revealed in homosporous lycophytes.</title>
        <authorList>
            <person name="Li C."/>
            <person name="Wickell D."/>
            <person name="Kuo L.Y."/>
            <person name="Chen X."/>
            <person name="Nie B."/>
            <person name="Liao X."/>
            <person name="Peng D."/>
            <person name="Ji J."/>
            <person name="Jenkins J."/>
            <person name="Williams M."/>
            <person name="Shu S."/>
            <person name="Plott C."/>
            <person name="Barry K."/>
            <person name="Rajasekar S."/>
            <person name="Grimwood J."/>
            <person name="Han X."/>
            <person name="Sun S."/>
            <person name="Hou Z."/>
            <person name="He W."/>
            <person name="Dai G."/>
            <person name="Sun C."/>
            <person name="Schmutz J."/>
            <person name="Leebens-Mack J.H."/>
            <person name="Li F.W."/>
            <person name="Wang L."/>
        </authorList>
    </citation>
    <scope>NUCLEOTIDE SEQUENCE [LARGE SCALE GENOMIC DNA]</scope>
    <source>
        <strain evidence="2">cv. PW_Plant_1</strain>
    </source>
</reference>
<organism evidence="1 2">
    <name type="scientific">Diphasiastrum complanatum</name>
    <name type="common">Issler's clubmoss</name>
    <name type="synonym">Lycopodium complanatum</name>
    <dbReference type="NCBI Taxonomy" id="34168"/>
    <lineage>
        <taxon>Eukaryota</taxon>
        <taxon>Viridiplantae</taxon>
        <taxon>Streptophyta</taxon>
        <taxon>Embryophyta</taxon>
        <taxon>Tracheophyta</taxon>
        <taxon>Lycopodiopsida</taxon>
        <taxon>Lycopodiales</taxon>
        <taxon>Lycopodiaceae</taxon>
        <taxon>Lycopodioideae</taxon>
        <taxon>Diphasiastrum</taxon>
    </lineage>
</organism>
<comment type="caution">
    <text evidence="1">The sequence shown here is derived from an EMBL/GenBank/DDBJ whole genome shotgun (WGS) entry which is preliminary data.</text>
</comment>
<gene>
    <name evidence="1" type="ORF">O6H91_15G036900</name>
</gene>
<evidence type="ECO:0000313" key="1">
    <source>
        <dbReference type="EMBL" id="KAJ7529182.1"/>
    </source>
</evidence>
<proteinExistence type="predicted"/>
<name>A0ACC2BHB5_DIPCM</name>